<evidence type="ECO:0000313" key="2">
    <source>
        <dbReference type="EMBL" id="PZG11978.1"/>
    </source>
</evidence>
<accession>A0A2W2EID4</accession>
<dbReference type="AlphaFoldDB" id="A0A2W2EID4"/>
<keyword evidence="3" id="KW-1185">Reference proteome</keyword>
<feature type="transmembrane region" description="Helical" evidence="1">
    <location>
        <begin position="47"/>
        <end position="68"/>
    </location>
</feature>
<keyword evidence="1" id="KW-0812">Transmembrane</keyword>
<proteinExistence type="predicted"/>
<organism evidence="2 3">
    <name type="scientific">Micromonospora craterilacus</name>
    <dbReference type="NCBI Taxonomy" id="1655439"/>
    <lineage>
        <taxon>Bacteria</taxon>
        <taxon>Bacillati</taxon>
        <taxon>Actinomycetota</taxon>
        <taxon>Actinomycetes</taxon>
        <taxon>Micromonosporales</taxon>
        <taxon>Micromonosporaceae</taxon>
        <taxon>Micromonospora</taxon>
    </lineage>
</organism>
<dbReference type="Proteomes" id="UP000248924">
    <property type="component" value="Unassembled WGS sequence"/>
</dbReference>
<protein>
    <submittedName>
        <fullName evidence="2">Uncharacterized protein</fullName>
    </submittedName>
</protein>
<sequence>MIPTLILFGLVFGRWWRSTLVVAALGWPVLLVVTDALDVEPRLLTAAVLAVGNAGAGVLIHQGIRWMVRRREDHRGR</sequence>
<dbReference type="OrthoDB" id="4869193at2"/>
<keyword evidence="1" id="KW-0472">Membrane</keyword>
<keyword evidence="1" id="KW-1133">Transmembrane helix</keyword>
<reference evidence="2 3" key="1">
    <citation type="submission" date="2018-01" db="EMBL/GenBank/DDBJ databases">
        <title>Draft genome sequence of Jishengella sp. NA12.</title>
        <authorList>
            <person name="Sahin N."/>
            <person name="Ay H."/>
            <person name="Saygin H."/>
        </authorList>
    </citation>
    <scope>NUCLEOTIDE SEQUENCE [LARGE SCALE GENOMIC DNA]</scope>
    <source>
        <strain evidence="2 3">NA12</strain>
    </source>
</reference>
<comment type="caution">
    <text evidence="2">The sequence shown here is derived from an EMBL/GenBank/DDBJ whole genome shotgun (WGS) entry which is preliminary data.</text>
</comment>
<gene>
    <name evidence="2" type="ORF">C1I95_26845</name>
</gene>
<evidence type="ECO:0000256" key="1">
    <source>
        <dbReference type="SAM" id="Phobius"/>
    </source>
</evidence>
<name>A0A2W2EID4_9ACTN</name>
<dbReference type="EMBL" id="POTY01000224">
    <property type="protein sequence ID" value="PZG11978.1"/>
    <property type="molecule type" value="Genomic_DNA"/>
</dbReference>
<dbReference type="RefSeq" id="WP_111217880.1">
    <property type="nucleotide sequence ID" value="NZ_POTY01000224.1"/>
</dbReference>
<evidence type="ECO:0000313" key="3">
    <source>
        <dbReference type="Proteomes" id="UP000248924"/>
    </source>
</evidence>